<dbReference type="AlphaFoldDB" id="A0A7W9Q519"/>
<dbReference type="RefSeq" id="WP_184976130.1">
    <property type="nucleotide sequence ID" value="NZ_BAAAWF010000090.1"/>
</dbReference>
<organism evidence="2 3">
    <name type="scientific">Streptomyces echinatus</name>
    <dbReference type="NCBI Taxonomy" id="67293"/>
    <lineage>
        <taxon>Bacteria</taxon>
        <taxon>Bacillati</taxon>
        <taxon>Actinomycetota</taxon>
        <taxon>Actinomycetes</taxon>
        <taxon>Kitasatosporales</taxon>
        <taxon>Streptomycetaceae</taxon>
        <taxon>Streptomyces</taxon>
    </lineage>
</organism>
<evidence type="ECO:0000313" key="2">
    <source>
        <dbReference type="EMBL" id="MBB5932952.1"/>
    </source>
</evidence>
<evidence type="ECO:0000256" key="1">
    <source>
        <dbReference type="SAM" id="MobiDB-lite"/>
    </source>
</evidence>
<evidence type="ECO:0000313" key="3">
    <source>
        <dbReference type="Proteomes" id="UP000585836"/>
    </source>
</evidence>
<gene>
    <name evidence="2" type="ORF">FHS34_008473</name>
</gene>
<dbReference type="EMBL" id="JACHJK010000041">
    <property type="protein sequence ID" value="MBB5932952.1"/>
    <property type="molecule type" value="Genomic_DNA"/>
</dbReference>
<comment type="caution">
    <text evidence="2">The sequence shown here is derived from an EMBL/GenBank/DDBJ whole genome shotgun (WGS) entry which is preliminary data.</text>
</comment>
<accession>A0A7W9Q519</accession>
<name>A0A7W9Q519_9ACTN</name>
<keyword evidence="3" id="KW-1185">Reference proteome</keyword>
<dbReference type="Proteomes" id="UP000585836">
    <property type="component" value="Unassembled WGS sequence"/>
</dbReference>
<feature type="region of interest" description="Disordered" evidence="1">
    <location>
        <begin position="139"/>
        <end position="159"/>
    </location>
</feature>
<proteinExistence type="predicted"/>
<reference evidence="2 3" key="1">
    <citation type="submission" date="2020-08" db="EMBL/GenBank/DDBJ databases">
        <title>Genomic Encyclopedia of Type Strains, Phase III (KMG-III): the genomes of soil and plant-associated and newly described type strains.</title>
        <authorList>
            <person name="Whitman W."/>
        </authorList>
    </citation>
    <scope>NUCLEOTIDE SEQUENCE [LARGE SCALE GENOMIC DNA]</scope>
    <source>
        <strain evidence="2 3">CECT 3313</strain>
    </source>
</reference>
<protein>
    <submittedName>
        <fullName evidence="2">Uncharacterized protein</fullName>
    </submittedName>
</protein>
<feature type="region of interest" description="Disordered" evidence="1">
    <location>
        <begin position="238"/>
        <end position="280"/>
    </location>
</feature>
<sequence>MTRFDDLLSRACLVRERTVPKDVVPLCSSDASSPARPYAYNTDADSKEAAEDLKALCETVLTHTPPTTLADFLTDQVPQPRGALALACILQLTDTDDGARMWWQFAAGAGQPAAAYCLYLHHLAQGEQVTAQWWHQQTDDLEPPPEPSTCHGHHKRRPTTAWHPAANTVTSTSTTTLLRVLRHLAKHTVRPRTAAVTELMTYVTTAVTAGWLREPDSDIPLPGPDFADRITALFEAAENTPDISDTLPARSAAREQAPDPDQATLTVSAARQHIQEPAQR</sequence>